<evidence type="ECO:0000313" key="3">
    <source>
        <dbReference type="Proteomes" id="UP001589943"/>
    </source>
</evidence>
<evidence type="ECO:0000313" key="2">
    <source>
        <dbReference type="EMBL" id="MFC0590272.1"/>
    </source>
</evidence>
<name>A0ABV6PKA8_9SPHN</name>
<gene>
    <name evidence="2" type="ORF">ACFFF7_12685</name>
</gene>
<sequence>MLKIFVRAVLVGTLAGAWLPVMFAFLAAMLVLSDSTDWTSKLTLIASLVGWPIIITLCFVLLSSLLIGVPATLLFRRTKADVPITYAALGALTGPLMVMAAMWIQRTGYGVWPLALSIFSGGMTGWTWGTQRMIWFAEHTKA</sequence>
<feature type="transmembrane region" description="Helical" evidence="1">
    <location>
        <begin position="110"/>
        <end position="129"/>
    </location>
</feature>
<dbReference type="EMBL" id="JBHLTL010000006">
    <property type="protein sequence ID" value="MFC0590272.1"/>
    <property type="molecule type" value="Genomic_DNA"/>
</dbReference>
<accession>A0ABV6PKA8</accession>
<proteinExistence type="predicted"/>
<feature type="transmembrane region" description="Helical" evidence="1">
    <location>
        <begin position="86"/>
        <end position="104"/>
    </location>
</feature>
<keyword evidence="1" id="KW-0472">Membrane</keyword>
<feature type="transmembrane region" description="Helical" evidence="1">
    <location>
        <begin position="49"/>
        <end position="74"/>
    </location>
</feature>
<evidence type="ECO:0000256" key="1">
    <source>
        <dbReference type="SAM" id="Phobius"/>
    </source>
</evidence>
<dbReference type="RefSeq" id="WP_379481718.1">
    <property type="nucleotide sequence ID" value="NZ_JBHLTL010000006.1"/>
</dbReference>
<organism evidence="2 3">
    <name type="scientific">Novosphingobium aquiterrae</name>
    <dbReference type="NCBI Taxonomy" id="624388"/>
    <lineage>
        <taxon>Bacteria</taxon>
        <taxon>Pseudomonadati</taxon>
        <taxon>Pseudomonadota</taxon>
        <taxon>Alphaproteobacteria</taxon>
        <taxon>Sphingomonadales</taxon>
        <taxon>Sphingomonadaceae</taxon>
        <taxon>Novosphingobium</taxon>
    </lineage>
</organism>
<keyword evidence="1" id="KW-0812">Transmembrane</keyword>
<comment type="caution">
    <text evidence="2">The sequence shown here is derived from an EMBL/GenBank/DDBJ whole genome shotgun (WGS) entry which is preliminary data.</text>
</comment>
<keyword evidence="1" id="KW-1133">Transmembrane helix</keyword>
<reference evidence="2 3" key="1">
    <citation type="submission" date="2024-09" db="EMBL/GenBank/DDBJ databases">
        <authorList>
            <person name="Sun Q."/>
            <person name="Mori K."/>
        </authorList>
    </citation>
    <scope>NUCLEOTIDE SEQUENCE [LARGE SCALE GENOMIC DNA]</scope>
    <source>
        <strain evidence="2 3">NCAIM B.02537</strain>
    </source>
</reference>
<dbReference type="Proteomes" id="UP001589943">
    <property type="component" value="Unassembled WGS sequence"/>
</dbReference>
<protein>
    <submittedName>
        <fullName evidence="2">Uncharacterized protein</fullName>
    </submittedName>
</protein>
<keyword evidence="3" id="KW-1185">Reference proteome</keyword>